<protein>
    <submittedName>
        <fullName evidence="1">Uncharacterized protein</fullName>
    </submittedName>
</protein>
<gene>
    <name evidence="1" type="ORF">Fmac_018552</name>
</gene>
<keyword evidence="2" id="KW-1185">Reference proteome</keyword>
<dbReference type="EMBL" id="JBGMDY010000006">
    <property type="protein sequence ID" value="KAL2330971.1"/>
    <property type="molecule type" value="Genomic_DNA"/>
</dbReference>
<accession>A0ABD1M5B3</accession>
<evidence type="ECO:0000313" key="2">
    <source>
        <dbReference type="Proteomes" id="UP001603857"/>
    </source>
</evidence>
<reference evidence="1 2" key="1">
    <citation type="submission" date="2024-08" db="EMBL/GenBank/DDBJ databases">
        <title>Insights into the chromosomal genome structure of Flemingia macrophylla.</title>
        <authorList>
            <person name="Ding Y."/>
            <person name="Zhao Y."/>
            <person name="Bi W."/>
            <person name="Wu M."/>
            <person name="Zhao G."/>
            <person name="Gong Y."/>
            <person name="Li W."/>
            <person name="Zhang P."/>
        </authorList>
    </citation>
    <scope>NUCLEOTIDE SEQUENCE [LARGE SCALE GENOMIC DNA]</scope>
    <source>
        <strain evidence="1">DYQJB</strain>
        <tissue evidence="1">Leaf</tissue>
    </source>
</reference>
<name>A0ABD1M5B3_9FABA</name>
<dbReference type="AlphaFoldDB" id="A0ABD1M5B3"/>
<proteinExistence type="predicted"/>
<organism evidence="1 2">
    <name type="scientific">Flemingia macrophylla</name>
    <dbReference type="NCBI Taxonomy" id="520843"/>
    <lineage>
        <taxon>Eukaryota</taxon>
        <taxon>Viridiplantae</taxon>
        <taxon>Streptophyta</taxon>
        <taxon>Embryophyta</taxon>
        <taxon>Tracheophyta</taxon>
        <taxon>Spermatophyta</taxon>
        <taxon>Magnoliopsida</taxon>
        <taxon>eudicotyledons</taxon>
        <taxon>Gunneridae</taxon>
        <taxon>Pentapetalae</taxon>
        <taxon>rosids</taxon>
        <taxon>fabids</taxon>
        <taxon>Fabales</taxon>
        <taxon>Fabaceae</taxon>
        <taxon>Papilionoideae</taxon>
        <taxon>50 kb inversion clade</taxon>
        <taxon>NPAAA clade</taxon>
        <taxon>indigoferoid/millettioid clade</taxon>
        <taxon>Phaseoleae</taxon>
        <taxon>Flemingia</taxon>
    </lineage>
</organism>
<comment type="caution">
    <text evidence="1">The sequence shown here is derived from an EMBL/GenBank/DDBJ whole genome shotgun (WGS) entry which is preliminary data.</text>
</comment>
<sequence>MDPNDVGCNLSEEIQHVFGKGGELNVLLGLELEEEAPVDDLDRCLLYLDEDHHRLVAIGKVYEGASTIHVYLYQKIKSTMHGAFENQSPKSRHAYNLHVVDTVCCTWASENWKHASANVAETPPVANAIAVPKKVAPKPEEVIDIEAIPNKVHKDKKKEVDAN</sequence>
<dbReference type="Gene3D" id="2.60.120.620">
    <property type="entry name" value="q2cbj1_9rhob like domain"/>
    <property type="match status" value="1"/>
</dbReference>
<dbReference type="Proteomes" id="UP001603857">
    <property type="component" value="Unassembled WGS sequence"/>
</dbReference>
<evidence type="ECO:0000313" key="1">
    <source>
        <dbReference type="EMBL" id="KAL2330971.1"/>
    </source>
</evidence>